<dbReference type="PROSITE" id="PS00028">
    <property type="entry name" value="ZINC_FINGER_C2H2_1"/>
    <property type="match status" value="3"/>
</dbReference>
<proteinExistence type="predicted"/>
<dbReference type="GO" id="GO:0008270">
    <property type="term" value="F:zinc ion binding"/>
    <property type="evidence" value="ECO:0007669"/>
    <property type="project" value="UniProtKB-KW"/>
</dbReference>
<gene>
    <name evidence="8" type="ORF">Bpfe_013263</name>
</gene>
<keyword evidence="3 5" id="KW-0863">Zinc-finger</keyword>
<protein>
    <submittedName>
        <fullName evidence="8">Serine-rich adhesin for platelets isoform X12</fullName>
    </submittedName>
</protein>
<reference evidence="8" key="2">
    <citation type="submission" date="2023-04" db="EMBL/GenBank/DDBJ databases">
        <authorList>
            <person name="Bu L."/>
            <person name="Lu L."/>
            <person name="Laidemitt M.R."/>
            <person name="Zhang S.M."/>
            <person name="Mutuku M."/>
            <person name="Mkoji G."/>
            <person name="Steinauer M."/>
            <person name="Loker E.S."/>
        </authorList>
    </citation>
    <scope>NUCLEOTIDE SEQUENCE</scope>
    <source>
        <strain evidence="8">KasaAsao</strain>
        <tissue evidence="8">Whole Snail</tissue>
    </source>
</reference>
<evidence type="ECO:0000256" key="4">
    <source>
        <dbReference type="ARBA" id="ARBA00022833"/>
    </source>
</evidence>
<evidence type="ECO:0000256" key="1">
    <source>
        <dbReference type="ARBA" id="ARBA00022723"/>
    </source>
</evidence>
<dbReference type="InterPro" id="IPR013087">
    <property type="entry name" value="Znf_C2H2_type"/>
</dbReference>
<feature type="domain" description="C2H2-type" evidence="7">
    <location>
        <begin position="1510"/>
        <end position="1538"/>
    </location>
</feature>
<evidence type="ECO:0000259" key="7">
    <source>
        <dbReference type="PROSITE" id="PS50157"/>
    </source>
</evidence>
<dbReference type="Gene3D" id="3.30.160.60">
    <property type="entry name" value="Classic Zinc Finger"/>
    <property type="match status" value="1"/>
</dbReference>
<feature type="region of interest" description="Disordered" evidence="6">
    <location>
        <begin position="1100"/>
        <end position="1122"/>
    </location>
</feature>
<evidence type="ECO:0000256" key="3">
    <source>
        <dbReference type="ARBA" id="ARBA00022771"/>
    </source>
</evidence>
<dbReference type="EMBL" id="JASAOG010000055">
    <property type="protein sequence ID" value="KAK0057456.1"/>
    <property type="molecule type" value="Genomic_DNA"/>
</dbReference>
<dbReference type="Proteomes" id="UP001233172">
    <property type="component" value="Unassembled WGS sequence"/>
</dbReference>
<keyword evidence="2" id="KW-0677">Repeat</keyword>
<evidence type="ECO:0000313" key="8">
    <source>
        <dbReference type="EMBL" id="KAK0057456.1"/>
    </source>
</evidence>
<keyword evidence="9" id="KW-1185">Reference proteome</keyword>
<evidence type="ECO:0000256" key="2">
    <source>
        <dbReference type="ARBA" id="ARBA00022737"/>
    </source>
</evidence>
<dbReference type="PANTHER" id="PTHR24379:SF121">
    <property type="entry name" value="C2H2-TYPE DOMAIN-CONTAINING PROTEIN"/>
    <property type="match status" value="1"/>
</dbReference>
<feature type="compositionally biased region" description="Polar residues" evidence="6">
    <location>
        <begin position="1104"/>
        <end position="1122"/>
    </location>
</feature>
<dbReference type="PANTHER" id="PTHR24379">
    <property type="entry name" value="KRAB AND ZINC FINGER DOMAIN-CONTAINING"/>
    <property type="match status" value="1"/>
</dbReference>
<dbReference type="SMART" id="SM00355">
    <property type="entry name" value="ZnF_C2H2"/>
    <property type="match status" value="16"/>
</dbReference>
<evidence type="ECO:0000256" key="5">
    <source>
        <dbReference type="PROSITE-ProRule" id="PRU00042"/>
    </source>
</evidence>
<comment type="caution">
    <text evidence="8">The sequence shown here is derived from an EMBL/GenBank/DDBJ whole genome shotgun (WGS) entry which is preliminary data.</text>
</comment>
<reference evidence="8" key="1">
    <citation type="journal article" date="2023" name="PLoS Negl. Trop. Dis.">
        <title>A genome sequence for Biomphalaria pfeifferi, the major vector snail for the human-infecting parasite Schistosoma mansoni.</title>
        <authorList>
            <person name="Bu L."/>
            <person name="Lu L."/>
            <person name="Laidemitt M.R."/>
            <person name="Zhang S.M."/>
            <person name="Mutuku M."/>
            <person name="Mkoji G."/>
            <person name="Steinauer M."/>
            <person name="Loker E.S."/>
        </authorList>
    </citation>
    <scope>NUCLEOTIDE SEQUENCE</scope>
    <source>
        <strain evidence="8">KasaAsao</strain>
    </source>
</reference>
<organism evidence="8 9">
    <name type="scientific">Biomphalaria pfeifferi</name>
    <name type="common">Bloodfluke planorb</name>
    <name type="synonym">Freshwater snail</name>
    <dbReference type="NCBI Taxonomy" id="112525"/>
    <lineage>
        <taxon>Eukaryota</taxon>
        <taxon>Metazoa</taxon>
        <taxon>Spiralia</taxon>
        <taxon>Lophotrochozoa</taxon>
        <taxon>Mollusca</taxon>
        <taxon>Gastropoda</taxon>
        <taxon>Heterobranchia</taxon>
        <taxon>Euthyneura</taxon>
        <taxon>Panpulmonata</taxon>
        <taxon>Hygrophila</taxon>
        <taxon>Lymnaeoidea</taxon>
        <taxon>Planorbidae</taxon>
        <taxon>Biomphalaria</taxon>
    </lineage>
</organism>
<sequence>MTEQTESISSTDWKKFGVLHCPRCNLKTSEAGLFHAHNCKPVVQVRSKASILYKKKSCVFSCSVCDSDVPEVNFQEHLQNHVSLKPYTCKYCKVACDSQTKFLHHCQAACLEEPTAAFQLNISPQTRELIAKAKLNHDQREYYMPLNLSFRSHLMPMTSSSFSKNTTQLQSPSTISPNVLESSVLNARHGPSTITFPVQHILDPLQQPNITQVNASSQAPVSKSAITCKRKSAVIHAQMNTLSVSTDNNVSSAVVKIYASSNAGQSSTKHDNYSSEFSNHLDLHNGVIYPPVMQHPNAFMPLVLPVVNSYVNDEPLVPPAAAVNSYVNTTPLVPPAAAVNSYVNTTPLVSPAAAVNSYVNTTPLVPPAAAVNSYVNTTPLVPPAAAVNSYVNTTPLVPPAAAVNSYVNTTPLVPPAAAVNSNVNTAPLVPPAAAVNSYVNTAILVPPAAGMNTNTNVNGKSSHQMMSAQSYFSGSCSFGMNSPETSSWHRPDQTVLNITEQHIPVSLQDSVSVQECVPSISNIAINQYSTSVVNSELQKDVSTIPFQTNKSLINQLNTWEISSSSFSSCPESQDLYIVKGYYLCLKCKMKWCSDYNLFFRHIWQYHSHKDNFSCCPDGFSLKCKHLKNVLRSLYRKSLDTMSDSVKQVIYNAVNGSFDSDAGSISLELVPSTCDVSVSSINTVSHLQSHDICSSESKDENKDFLFTQLSLSLGELKQEATKESLNASETSNAANTCDLTSVATAPIMQTDNYSLVNISTTDSLGTFPNMTASTDLKSYYQCGFQNCSYTCIRPVDLLYHSEEIHGTETHFPCIYCGFLGTSSSALLDHLGEHIGSDDAHIFSGSIIENNQCLHTIDAKDLNSIIGSFEEQLKHCDYTQLRFVCNVCLAEFSSVPEFKDHCVKFLLKVVSCKHCRSYFLDADSWQKHRSKEHPTAPRLYCINRKLLCDAIKQNNNFSVSNLPAQRARFKRFTSTDRQSHCLTTIIEHPEKQSNFIAAIMDQPVQQSTVSMMVEPPERITLSESAVNIQTVDSGTGAMVRPANEEDSSIVLVLPIPQPSTRSETPPHINETEETVTKDLNNIVTMSCDESTTSEEDVLHTDDSHTMLDNNTSHASPGTTSSKTSIDSLVVSASESRVADTDSFSKGNSVKNEASMRRLSEICGDQQTDILLRPLYDIDGHMSICKQCKQKFTILKRLHSHLFHCIGKLGVVHCPYCSYQGENACFLVRHIKKEHPTDNSNLLIKLMVNISGLKQTLQSSTVNTENFADLCAKFKPVSNVHIKSAKKQNVSFDVNIASESRIFSSEVDSSTENTTGQLKATEDASVTSKLSENVTAVLKPSEDITVALRAAKLSNVKENKLSMEVGETDSVQYTKPQLTDPKQTLCESFETLVKNCRQVENDNIFKDNQFLNKVSEVPVKRKLISANEDTLTCIKKTKSDSSSCTLPNDNLINIDAPILTNHSFKDSGATSSPSSAKHPSSSINRYQCNKCPYNCKWEESTMIHHLKTEHSVLPCGYCVAVFFEKDDFHRHLNFLHRGRKIKTSNRVSLSEYFTLIDSNPHIERAVSSDKEPNESAFDQPECSLLQNTTLDGGPSTTTKEHGKNINVTSPKMPDKYIPAETKQDKTDLLSKEIYTSNSTSLVTKYTQNVKAYSSKNEKQNKTELLTQKLNLCGSETEPIDNFAIQQPKISNNHNLVGLEKNPSDLLSKKRGLKRKNFVSLKEFPFKCIVCADYKKCIADIADHYRWLHPNKIVKFNDRRFHHVYSICGDVVAKKLGSLLPAAIHLCYYCRYRQETRAVVEKHTQVVHDKMELKVFSLNVFKPANREIMDCQNARDIVQKDDFPLEDLNKNNILQKDAPQIVTEKAVPLQQTITVEKGTTECEVVQSNLIETMTSKYFIPKDISGIFRAKSASTTYCCPVCNDRLSNQFAFRLHLGKHGWHKHTTVLISTAGLLICHFCGYVASSQIDLGEHTGKHMTERQYICSLCDFDSHTRPGIKKHIQMVHQDVENVQYINRNEKSKSKFLRPVLVNLEPKVTLVNCLDSRQRNHLRNLLLENGIKVLNVEGENVCANILQHRNNKYFEVKTIY</sequence>
<evidence type="ECO:0000313" key="9">
    <source>
        <dbReference type="Proteomes" id="UP001233172"/>
    </source>
</evidence>
<evidence type="ECO:0000256" key="6">
    <source>
        <dbReference type="SAM" id="MobiDB-lite"/>
    </source>
</evidence>
<name>A0AAD8FBK7_BIOPF</name>
<accession>A0AAD8FBK7</accession>
<keyword evidence="4" id="KW-0862">Zinc</keyword>
<keyword evidence="1" id="KW-0479">Metal-binding</keyword>
<dbReference type="PROSITE" id="PS50157">
    <property type="entry name" value="ZINC_FINGER_C2H2_2"/>
    <property type="match status" value="1"/>
</dbReference>